<dbReference type="EMBL" id="BAABHV010000006">
    <property type="protein sequence ID" value="GAA5049576.1"/>
    <property type="molecule type" value="Genomic_DNA"/>
</dbReference>
<dbReference type="RefSeq" id="WP_346031843.1">
    <property type="nucleotide sequence ID" value="NZ_BAABHV010000006.1"/>
</dbReference>
<dbReference type="InterPro" id="IPR018684">
    <property type="entry name" value="DUF2171"/>
</dbReference>
<keyword evidence="2" id="KW-1185">Reference proteome</keyword>
<sequence>MFEKLRIKEHMEVTNFEGQHLGTVDDVQDDKIKLTRSDSKDDMHHYMPLDSVDRVDDNRVYLKQDATIPVGLAS</sequence>
<evidence type="ECO:0000313" key="1">
    <source>
        <dbReference type="EMBL" id="GAA5049576.1"/>
    </source>
</evidence>
<name>A0ABP9K414_9SPHN</name>
<comment type="caution">
    <text evidence="1">The sequence shown here is derived from an EMBL/GenBank/DDBJ whole genome shotgun (WGS) entry which is preliminary data.</text>
</comment>
<proteinExistence type="predicted"/>
<evidence type="ECO:0000313" key="2">
    <source>
        <dbReference type="Proteomes" id="UP001500518"/>
    </source>
</evidence>
<dbReference type="Proteomes" id="UP001500518">
    <property type="component" value="Unassembled WGS sequence"/>
</dbReference>
<organism evidence="1 2">
    <name type="scientific">Erythrobacter westpacificensis</name>
    <dbReference type="NCBI Taxonomy" id="1055231"/>
    <lineage>
        <taxon>Bacteria</taxon>
        <taxon>Pseudomonadati</taxon>
        <taxon>Pseudomonadota</taxon>
        <taxon>Alphaproteobacteria</taxon>
        <taxon>Sphingomonadales</taxon>
        <taxon>Erythrobacteraceae</taxon>
        <taxon>Erythrobacter/Porphyrobacter group</taxon>
        <taxon>Erythrobacter</taxon>
    </lineage>
</organism>
<gene>
    <name evidence="1" type="ORF">GCM10023208_07990</name>
</gene>
<dbReference type="Pfam" id="PF09939">
    <property type="entry name" value="DUF2171"/>
    <property type="match status" value="1"/>
</dbReference>
<protein>
    <submittedName>
        <fullName evidence="1">DUF2171 domain-containing protein</fullName>
    </submittedName>
</protein>
<reference evidence="2" key="1">
    <citation type="journal article" date="2019" name="Int. J. Syst. Evol. Microbiol.">
        <title>The Global Catalogue of Microorganisms (GCM) 10K type strain sequencing project: providing services to taxonomists for standard genome sequencing and annotation.</title>
        <authorList>
            <consortium name="The Broad Institute Genomics Platform"/>
            <consortium name="The Broad Institute Genome Sequencing Center for Infectious Disease"/>
            <person name="Wu L."/>
            <person name="Ma J."/>
        </authorList>
    </citation>
    <scope>NUCLEOTIDE SEQUENCE [LARGE SCALE GENOMIC DNA]</scope>
    <source>
        <strain evidence="2">JCM 18014</strain>
    </source>
</reference>
<accession>A0ABP9K414</accession>